<dbReference type="Proteomes" id="UP000310108">
    <property type="component" value="Unassembled WGS sequence"/>
</dbReference>
<evidence type="ECO:0000313" key="2">
    <source>
        <dbReference type="EMBL" id="TKW53547.1"/>
    </source>
</evidence>
<gene>
    <name evidence="2" type="ORF">CTA1_3582</name>
</gene>
<dbReference type="AlphaFoldDB" id="A0A4U6XHK9"/>
<sequence>MSLSSRADGPTQGLLGAPPYCSKCPDGRFDAHEARPDDHPVAPGHDRLRPPRGSRRRAAGRGTRPRPRGSAGRLCRGRRAAQGGRK</sequence>
<feature type="compositionally biased region" description="Basic residues" evidence="1">
    <location>
        <begin position="50"/>
        <end position="67"/>
    </location>
</feature>
<feature type="compositionally biased region" description="Basic and acidic residues" evidence="1">
    <location>
        <begin position="25"/>
        <end position="49"/>
    </location>
</feature>
<feature type="compositionally biased region" description="Basic residues" evidence="1">
    <location>
        <begin position="75"/>
        <end position="86"/>
    </location>
</feature>
<accession>A0A4U6XHK9</accession>
<name>A0A4U6XHK9_9PEZI</name>
<proteinExistence type="predicted"/>
<feature type="region of interest" description="Disordered" evidence="1">
    <location>
        <begin position="1"/>
        <end position="86"/>
    </location>
</feature>
<comment type="caution">
    <text evidence="2">The sequence shown here is derived from an EMBL/GenBank/DDBJ whole genome shotgun (WGS) entry which is preliminary data.</text>
</comment>
<evidence type="ECO:0000313" key="3">
    <source>
        <dbReference type="Proteomes" id="UP000310108"/>
    </source>
</evidence>
<dbReference type="EMBL" id="PJEX01000181">
    <property type="protein sequence ID" value="TKW53547.1"/>
    <property type="molecule type" value="Genomic_DNA"/>
</dbReference>
<reference evidence="2 3" key="1">
    <citation type="journal article" date="2019" name="PLoS ONE">
        <title>Comparative genome analysis indicates high evolutionary potential of pathogenicity genes in Colletotrichum tanaceti.</title>
        <authorList>
            <person name="Lelwala R.V."/>
            <person name="Korhonen P.K."/>
            <person name="Young N.D."/>
            <person name="Scott J.B."/>
            <person name="Ades P.A."/>
            <person name="Gasser R.B."/>
            <person name="Taylor P.W.J."/>
        </authorList>
    </citation>
    <scope>NUCLEOTIDE SEQUENCE [LARGE SCALE GENOMIC DNA]</scope>
    <source>
        <strain evidence="2">BRIP57314</strain>
    </source>
</reference>
<protein>
    <submittedName>
        <fullName evidence="2">Uncharacterized protein</fullName>
    </submittedName>
</protein>
<keyword evidence="3" id="KW-1185">Reference proteome</keyword>
<evidence type="ECO:0000256" key="1">
    <source>
        <dbReference type="SAM" id="MobiDB-lite"/>
    </source>
</evidence>
<organism evidence="2 3">
    <name type="scientific">Colletotrichum tanaceti</name>
    <dbReference type="NCBI Taxonomy" id="1306861"/>
    <lineage>
        <taxon>Eukaryota</taxon>
        <taxon>Fungi</taxon>
        <taxon>Dikarya</taxon>
        <taxon>Ascomycota</taxon>
        <taxon>Pezizomycotina</taxon>
        <taxon>Sordariomycetes</taxon>
        <taxon>Hypocreomycetidae</taxon>
        <taxon>Glomerellales</taxon>
        <taxon>Glomerellaceae</taxon>
        <taxon>Colletotrichum</taxon>
        <taxon>Colletotrichum destructivum species complex</taxon>
    </lineage>
</organism>